<organism evidence="2 3">
    <name type="scientific">Pseudidiomarina maritima</name>
    <dbReference type="NCBI Taxonomy" id="519453"/>
    <lineage>
        <taxon>Bacteria</taxon>
        <taxon>Pseudomonadati</taxon>
        <taxon>Pseudomonadota</taxon>
        <taxon>Gammaproteobacteria</taxon>
        <taxon>Alteromonadales</taxon>
        <taxon>Idiomarinaceae</taxon>
        <taxon>Pseudidiomarina</taxon>
    </lineage>
</organism>
<feature type="transmembrane region" description="Helical" evidence="1">
    <location>
        <begin position="21"/>
        <end position="39"/>
    </location>
</feature>
<feature type="transmembrane region" description="Helical" evidence="1">
    <location>
        <begin position="98"/>
        <end position="117"/>
    </location>
</feature>
<reference evidence="2 3" key="1">
    <citation type="submission" date="2018-05" db="EMBL/GenBank/DDBJ databases">
        <title>Freshwater and sediment microbial communities from various areas in North America, analyzing microbe dynamics in response to fracking.</title>
        <authorList>
            <person name="Lamendella R."/>
        </authorList>
    </citation>
    <scope>NUCLEOTIDE SEQUENCE [LARGE SCALE GENOMIC DNA]</scope>
    <source>
        <strain evidence="2 3">125B1</strain>
    </source>
</reference>
<dbReference type="EMBL" id="QGTT01000001">
    <property type="protein sequence ID" value="PWW15915.1"/>
    <property type="molecule type" value="Genomic_DNA"/>
</dbReference>
<evidence type="ECO:0000256" key="1">
    <source>
        <dbReference type="SAM" id="Phobius"/>
    </source>
</evidence>
<keyword evidence="1" id="KW-0812">Transmembrane</keyword>
<name>A0A317QCN0_9GAMM</name>
<gene>
    <name evidence="2" type="ORF">DET45_1014</name>
</gene>
<dbReference type="OrthoDB" id="6236822at2"/>
<dbReference type="RefSeq" id="WP_110074669.1">
    <property type="nucleotide sequence ID" value="NZ_QGTT01000001.1"/>
</dbReference>
<proteinExistence type="predicted"/>
<feature type="transmembrane region" description="Helical" evidence="1">
    <location>
        <begin position="123"/>
        <end position="142"/>
    </location>
</feature>
<dbReference type="AlphaFoldDB" id="A0A317QCN0"/>
<keyword evidence="3" id="KW-1185">Reference proteome</keyword>
<accession>A0A317QCN0</accession>
<feature type="transmembrane region" description="Helical" evidence="1">
    <location>
        <begin position="59"/>
        <end position="77"/>
    </location>
</feature>
<evidence type="ECO:0008006" key="4">
    <source>
        <dbReference type="Google" id="ProtNLM"/>
    </source>
</evidence>
<evidence type="ECO:0000313" key="3">
    <source>
        <dbReference type="Proteomes" id="UP000246964"/>
    </source>
</evidence>
<comment type="caution">
    <text evidence="2">The sequence shown here is derived from an EMBL/GenBank/DDBJ whole genome shotgun (WGS) entry which is preliminary data.</text>
</comment>
<dbReference type="Proteomes" id="UP000246964">
    <property type="component" value="Unassembled WGS sequence"/>
</dbReference>
<sequence length="159" mass="18444">MQLQLGDERYITADGQLKTPLSLTVLLLFFLRGYVAWILSLSFFEDRSLILQFFYTNTHQFALALAVGLPALVLFVLTTQVKTEIAAWVSKAFRWAPLLLWLSWVLDGILLLSLIGARWPAFSWVKAMLLFGWLMGCWLLLFSRHLKRYFQLVRTAQEE</sequence>
<dbReference type="Pfam" id="PF11143">
    <property type="entry name" value="DUF2919"/>
    <property type="match status" value="1"/>
</dbReference>
<dbReference type="InterPro" id="IPR021318">
    <property type="entry name" value="DUF2919"/>
</dbReference>
<evidence type="ECO:0000313" key="2">
    <source>
        <dbReference type="EMBL" id="PWW15915.1"/>
    </source>
</evidence>
<protein>
    <recommendedName>
        <fullName evidence="4">DUF2919 family protein</fullName>
    </recommendedName>
</protein>
<keyword evidence="1" id="KW-1133">Transmembrane helix</keyword>
<keyword evidence="1" id="KW-0472">Membrane</keyword>